<dbReference type="GO" id="GO:0006935">
    <property type="term" value="P:chemotaxis"/>
    <property type="evidence" value="ECO:0007669"/>
    <property type="project" value="InterPro"/>
</dbReference>
<dbReference type="Pfam" id="PF00015">
    <property type="entry name" value="MCPsignal"/>
    <property type="match status" value="1"/>
</dbReference>
<keyword evidence="2 4" id="KW-0807">Transducer</keyword>
<keyword evidence="5" id="KW-0175">Coiled coil</keyword>
<dbReference type="Gene3D" id="6.10.340.10">
    <property type="match status" value="1"/>
</dbReference>
<feature type="coiled-coil region" evidence="5">
    <location>
        <begin position="452"/>
        <end position="479"/>
    </location>
</feature>
<dbReference type="AlphaFoldDB" id="A0A9X2PZZ3"/>
<keyword evidence="7" id="KW-1133">Transmembrane helix</keyword>
<name>A0A9X2PZZ3_9BACT</name>
<evidence type="ECO:0000313" key="10">
    <source>
        <dbReference type="EMBL" id="MCS3678522.1"/>
    </source>
</evidence>
<dbReference type="InterPro" id="IPR004090">
    <property type="entry name" value="Chemotax_Me-accpt_rcpt"/>
</dbReference>
<keyword evidence="7" id="KW-0812">Transmembrane</keyword>
<dbReference type="SUPFAM" id="SSF158472">
    <property type="entry name" value="HAMP domain-like"/>
    <property type="match status" value="1"/>
</dbReference>
<dbReference type="GO" id="GO:0016020">
    <property type="term" value="C:membrane"/>
    <property type="evidence" value="ECO:0007669"/>
    <property type="project" value="UniProtKB-SubCell"/>
</dbReference>
<feature type="domain" description="HAMP" evidence="9">
    <location>
        <begin position="258"/>
        <end position="310"/>
    </location>
</feature>
<dbReference type="SMART" id="SM00304">
    <property type="entry name" value="HAMP"/>
    <property type="match status" value="4"/>
</dbReference>
<evidence type="ECO:0000256" key="3">
    <source>
        <dbReference type="ARBA" id="ARBA00029447"/>
    </source>
</evidence>
<feature type="region of interest" description="Disordered" evidence="6">
    <location>
        <begin position="317"/>
        <end position="344"/>
    </location>
</feature>
<dbReference type="PRINTS" id="PR00260">
    <property type="entry name" value="CHEMTRNSDUCR"/>
</dbReference>
<feature type="transmembrane region" description="Helical" evidence="7">
    <location>
        <begin position="12"/>
        <end position="32"/>
    </location>
</feature>
<evidence type="ECO:0000259" key="8">
    <source>
        <dbReference type="PROSITE" id="PS50111"/>
    </source>
</evidence>
<dbReference type="Gene3D" id="1.10.287.950">
    <property type="entry name" value="Methyl-accepting chemotaxis protein"/>
    <property type="match status" value="1"/>
</dbReference>
<gene>
    <name evidence="10" type="ORF">GGP71_002461</name>
</gene>
<sequence>MIDRLSESLRAKLIVGFAVPFVVLVLFVSIYYPLNQRSDSLDAARNQVNELSEMIALSVGTGLADSNYDLVKKTFDWATNDSKVRYVAILDEDDAVLFDHNPDELQVDTGALLQAGSTVRQGGLLRTSHPIEYDGERYGNVVLAYSLEEAMSEIWSETMLTVFINLLILGMGIGAVLWLSGRIAGRIRRVRDGAQAVSDGNLDVEVPVQTDDEIGELAGGFNEMIRDIRTTQEALEDEKASVERRVEEAVRESEQQKERLQESVDTMLEAIGRFADGDLTVRLPTGREGAIGRLFEGFNEAVAGLRSIVGRVREAAGSTASATEQISSSSEQMAASAEEQSAQAEEMAAAVEELNQTINGNARSVQKTAEVAQAGGETARQGGETVREATSQMEGIASAIENTTETIERLGTYGDEIGQVVDRIDEIADQTNLLALNAAIEAARAGEEGKGFAVVAEEVRELAEEADAATDEIAGMMDEVREEIDGAVGTARQSSQRAEKGLELAEEAGAAIEEIVTAISEVEERAEEIAAASEEQSTTSEEIARSVQSISTAARESAAGVTEVSDTADRLERLSTELEETVQQFNIERPDGEGRTPTTQPAGQAPSAGDVSGDGSALDGHSFGDGSPSSSSSA</sequence>
<accession>A0A9X2PZZ3</accession>
<dbReference type="InterPro" id="IPR003660">
    <property type="entry name" value="HAMP_dom"/>
</dbReference>
<dbReference type="SUPFAM" id="SSF58104">
    <property type="entry name" value="Methyl-accepting chemotaxis protein (MCP) signaling domain"/>
    <property type="match status" value="1"/>
</dbReference>
<feature type="compositionally biased region" description="Low complexity" evidence="6">
    <location>
        <begin position="620"/>
        <end position="634"/>
    </location>
</feature>
<dbReference type="Proteomes" id="UP001155027">
    <property type="component" value="Unassembled WGS sequence"/>
</dbReference>
<feature type="compositionally biased region" description="Basic and acidic residues" evidence="6">
    <location>
        <begin position="567"/>
        <end position="576"/>
    </location>
</feature>
<dbReference type="EMBL" id="JANUAU010000008">
    <property type="protein sequence ID" value="MCS3678522.1"/>
    <property type="molecule type" value="Genomic_DNA"/>
</dbReference>
<dbReference type="InterPro" id="IPR004089">
    <property type="entry name" value="MCPsignal_dom"/>
</dbReference>
<dbReference type="RefSeq" id="WP_259080662.1">
    <property type="nucleotide sequence ID" value="NZ_JANUAU010000008.1"/>
</dbReference>
<protein>
    <submittedName>
        <fullName evidence="10">Methyl-accepting chemotaxis protein</fullName>
    </submittedName>
</protein>
<feature type="domain" description="HAMP" evidence="9">
    <location>
        <begin position="181"/>
        <end position="233"/>
    </location>
</feature>
<dbReference type="SMART" id="SM00283">
    <property type="entry name" value="MA"/>
    <property type="match status" value="1"/>
</dbReference>
<feature type="transmembrane region" description="Helical" evidence="7">
    <location>
        <begin position="159"/>
        <end position="179"/>
    </location>
</feature>
<dbReference type="PANTHER" id="PTHR32089">
    <property type="entry name" value="METHYL-ACCEPTING CHEMOTAXIS PROTEIN MCPB"/>
    <property type="match status" value="1"/>
</dbReference>
<keyword evidence="7" id="KW-0472">Membrane</keyword>
<dbReference type="Pfam" id="PF00672">
    <property type="entry name" value="HAMP"/>
    <property type="match status" value="2"/>
</dbReference>
<proteinExistence type="inferred from homology"/>
<organism evidence="10 11">
    <name type="scientific">Salinibacter ruber</name>
    <dbReference type="NCBI Taxonomy" id="146919"/>
    <lineage>
        <taxon>Bacteria</taxon>
        <taxon>Pseudomonadati</taxon>
        <taxon>Rhodothermota</taxon>
        <taxon>Rhodothermia</taxon>
        <taxon>Rhodothermales</taxon>
        <taxon>Salinibacteraceae</taxon>
        <taxon>Salinibacter</taxon>
    </lineage>
</organism>
<evidence type="ECO:0000256" key="6">
    <source>
        <dbReference type="SAM" id="MobiDB-lite"/>
    </source>
</evidence>
<feature type="coiled-coil region" evidence="5">
    <location>
        <begin position="225"/>
        <end position="270"/>
    </location>
</feature>
<feature type="compositionally biased region" description="Low complexity" evidence="6">
    <location>
        <begin position="324"/>
        <end position="344"/>
    </location>
</feature>
<evidence type="ECO:0000256" key="5">
    <source>
        <dbReference type="SAM" id="Coils"/>
    </source>
</evidence>
<dbReference type="GO" id="GO:0004888">
    <property type="term" value="F:transmembrane signaling receptor activity"/>
    <property type="evidence" value="ECO:0007669"/>
    <property type="project" value="InterPro"/>
</dbReference>
<evidence type="ECO:0000256" key="1">
    <source>
        <dbReference type="ARBA" id="ARBA00004370"/>
    </source>
</evidence>
<dbReference type="PROSITE" id="PS50111">
    <property type="entry name" value="CHEMOTAXIS_TRANSDUC_2"/>
    <property type="match status" value="1"/>
</dbReference>
<reference evidence="10" key="1">
    <citation type="submission" date="2022-08" db="EMBL/GenBank/DDBJ databases">
        <title>Genomic Encyclopedia of Type Strains, Phase V (KMG-V): Genome sequencing to study the core and pangenomes of soil and plant-associated prokaryotes.</title>
        <authorList>
            <person name="Whitman W."/>
        </authorList>
    </citation>
    <scope>NUCLEOTIDE SEQUENCE</scope>
    <source>
        <strain evidence="10">0</strain>
    </source>
</reference>
<evidence type="ECO:0000256" key="2">
    <source>
        <dbReference type="ARBA" id="ARBA00023224"/>
    </source>
</evidence>
<dbReference type="CDD" id="cd06225">
    <property type="entry name" value="HAMP"/>
    <property type="match status" value="2"/>
</dbReference>
<comment type="similarity">
    <text evidence="3">Belongs to the methyl-accepting chemotaxis (MCP) protein family.</text>
</comment>
<dbReference type="PANTHER" id="PTHR32089:SF112">
    <property type="entry name" value="LYSOZYME-LIKE PROTEIN-RELATED"/>
    <property type="match status" value="1"/>
</dbReference>
<feature type="compositionally biased region" description="Low complexity" evidence="6">
    <location>
        <begin position="529"/>
        <end position="541"/>
    </location>
</feature>
<evidence type="ECO:0000259" key="9">
    <source>
        <dbReference type="PROSITE" id="PS50885"/>
    </source>
</evidence>
<evidence type="ECO:0000256" key="7">
    <source>
        <dbReference type="SAM" id="Phobius"/>
    </source>
</evidence>
<evidence type="ECO:0000313" key="11">
    <source>
        <dbReference type="Proteomes" id="UP001155027"/>
    </source>
</evidence>
<comment type="caution">
    <text evidence="10">The sequence shown here is derived from an EMBL/GenBank/DDBJ whole genome shotgun (WGS) entry which is preliminary data.</text>
</comment>
<dbReference type="PROSITE" id="PS50885">
    <property type="entry name" value="HAMP"/>
    <property type="match status" value="2"/>
</dbReference>
<evidence type="ECO:0000256" key="4">
    <source>
        <dbReference type="PROSITE-ProRule" id="PRU00284"/>
    </source>
</evidence>
<dbReference type="GO" id="GO:0007165">
    <property type="term" value="P:signal transduction"/>
    <property type="evidence" value="ECO:0007669"/>
    <property type="project" value="UniProtKB-KW"/>
</dbReference>
<feature type="region of interest" description="Disordered" evidence="6">
    <location>
        <begin position="528"/>
        <end position="634"/>
    </location>
</feature>
<dbReference type="FunFam" id="1.10.287.950:FF:000001">
    <property type="entry name" value="Methyl-accepting chemotaxis sensory transducer"/>
    <property type="match status" value="1"/>
</dbReference>
<comment type="subcellular location">
    <subcellularLocation>
        <location evidence="1">Membrane</location>
    </subcellularLocation>
</comment>
<feature type="domain" description="Methyl-accepting transducer" evidence="8">
    <location>
        <begin position="315"/>
        <end position="551"/>
    </location>
</feature>